<evidence type="ECO:0000256" key="3">
    <source>
        <dbReference type="PROSITE-ProRule" id="PRU00023"/>
    </source>
</evidence>
<dbReference type="SUPFAM" id="SSF48403">
    <property type="entry name" value="Ankyrin repeat"/>
    <property type="match status" value="1"/>
</dbReference>
<dbReference type="VEuPathDB" id="FungiDB:BO97DRAFT_311867"/>
<dbReference type="Pfam" id="PF12796">
    <property type="entry name" value="Ank_2"/>
    <property type="match status" value="1"/>
</dbReference>
<dbReference type="Proteomes" id="UP000248961">
    <property type="component" value="Unassembled WGS sequence"/>
</dbReference>
<dbReference type="EMBL" id="KZ824321">
    <property type="protein sequence ID" value="RAL07966.1"/>
    <property type="molecule type" value="Genomic_DNA"/>
</dbReference>
<dbReference type="Pfam" id="PF13637">
    <property type="entry name" value="Ank_4"/>
    <property type="match status" value="1"/>
</dbReference>
<feature type="non-terminal residue" evidence="4">
    <location>
        <position position="153"/>
    </location>
</feature>
<feature type="repeat" description="ANK" evidence="3">
    <location>
        <begin position="65"/>
        <end position="98"/>
    </location>
</feature>
<name>A0A395HK25_ASPHC</name>
<keyword evidence="1" id="KW-0677">Repeat</keyword>
<dbReference type="RefSeq" id="XP_025547120.1">
    <property type="nucleotide sequence ID" value="XM_025691229.1"/>
</dbReference>
<keyword evidence="2 3" id="KW-0040">ANK repeat</keyword>
<dbReference type="AlphaFoldDB" id="A0A395HK25"/>
<dbReference type="SMART" id="SM00248">
    <property type="entry name" value="ANK"/>
    <property type="match status" value="4"/>
</dbReference>
<dbReference type="GeneID" id="37195518"/>
<keyword evidence="5" id="KW-1185">Reference proteome</keyword>
<dbReference type="InterPro" id="IPR036770">
    <property type="entry name" value="Ankyrin_rpt-contain_sf"/>
</dbReference>
<feature type="repeat" description="ANK" evidence="3">
    <location>
        <begin position="1"/>
        <end position="28"/>
    </location>
</feature>
<dbReference type="PROSITE" id="PS50297">
    <property type="entry name" value="ANK_REP_REGION"/>
    <property type="match status" value="4"/>
</dbReference>
<gene>
    <name evidence="4" type="ORF">BO97DRAFT_311867</name>
</gene>
<dbReference type="PROSITE" id="PS50088">
    <property type="entry name" value="ANK_REPEAT"/>
    <property type="match status" value="4"/>
</dbReference>
<evidence type="ECO:0000256" key="1">
    <source>
        <dbReference type="ARBA" id="ARBA00022737"/>
    </source>
</evidence>
<dbReference type="Gene3D" id="1.25.40.20">
    <property type="entry name" value="Ankyrin repeat-containing domain"/>
    <property type="match status" value="2"/>
</dbReference>
<dbReference type="OrthoDB" id="20872at2759"/>
<evidence type="ECO:0000256" key="2">
    <source>
        <dbReference type="ARBA" id="ARBA00023043"/>
    </source>
</evidence>
<accession>A0A395HK25</accession>
<proteinExistence type="predicted"/>
<evidence type="ECO:0000313" key="4">
    <source>
        <dbReference type="EMBL" id="RAL07966.1"/>
    </source>
</evidence>
<reference evidence="4 5" key="1">
    <citation type="submission" date="2018-02" db="EMBL/GenBank/DDBJ databases">
        <title>The genomes of Aspergillus section Nigri reveals drivers in fungal speciation.</title>
        <authorList>
            <consortium name="DOE Joint Genome Institute"/>
            <person name="Vesth T.C."/>
            <person name="Nybo J."/>
            <person name="Theobald S."/>
            <person name="Brandl J."/>
            <person name="Frisvad J.C."/>
            <person name="Nielsen K.F."/>
            <person name="Lyhne E.K."/>
            <person name="Kogle M.E."/>
            <person name="Kuo A."/>
            <person name="Riley R."/>
            <person name="Clum A."/>
            <person name="Nolan M."/>
            <person name="Lipzen A."/>
            <person name="Salamov A."/>
            <person name="Henrissat B."/>
            <person name="Wiebenga A."/>
            <person name="De vries R.P."/>
            <person name="Grigoriev I.V."/>
            <person name="Mortensen U.H."/>
            <person name="Andersen M.R."/>
            <person name="Baker S.E."/>
        </authorList>
    </citation>
    <scope>NUCLEOTIDE SEQUENCE [LARGE SCALE GENOMIC DNA]</scope>
    <source>
        <strain evidence="4 5">CBS 101889</strain>
    </source>
</reference>
<dbReference type="PANTHER" id="PTHR24198:SF165">
    <property type="entry name" value="ANKYRIN REPEAT-CONTAINING PROTEIN-RELATED"/>
    <property type="match status" value="1"/>
</dbReference>
<dbReference type="InterPro" id="IPR002110">
    <property type="entry name" value="Ankyrin_rpt"/>
</dbReference>
<protein>
    <submittedName>
        <fullName evidence="4">Ankyrin</fullName>
    </submittedName>
</protein>
<sequence>LFVAATHGHLEVVKILLEAEANPNRKSKPFEQTPLLTAVINGRMGVVELLLGNLEVEVNSAGSGKNETPLHLAVQKSQEDVIACFLDDGRVDVNVQSSSNRTPLHLAARRGISGIVKLLLNHHRTDVNLTDNKGETPLHSAIRRNHTAVVEML</sequence>
<dbReference type="STRING" id="1450537.A0A395HK25"/>
<feature type="repeat" description="ANK" evidence="3">
    <location>
        <begin position="133"/>
        <end position="153"/>
    </location>
</feature>
<feature type="non-terminal residue" evidence="4">
    <location>
        <position position="1"/>
    </location>
</feature>
<feature type="repeat" description="ANK" evidence="3">
    <location>
        <begin position="99"/>
        <end position="122"/>
    </location>
</feature>
<organism evidence="4 5">
    <name type="scientific">Aspergillus homomorphus (strain CBS 101889)</name>
    <dbReference type="NCBI Taxonomy" id="1450537"/>
    <lineage>
        <taxon>Eukaryota</taxon>
        <taxon>Fungi</taxon>
        <taxon>Dikarya</taxon>
        <taxon>Ascomycota</taxon>
        <taxon>Pezizomycotina</taxon>
        <taxon>Eurotiomycetes</taxon>
        <taxon>Eurotiomycetidae</taxon>
        <taxon>Eurotiales</taxon>
        <taxon>Aspergillaceae</taxon>
        <taxon>Aspergillus</taxon>
        <taxon>Aspergillus subgen. Circumdati</taxon>
    </lineage>
</organism>
<evidence type="ECO:0000313" key="5">
    <source>
        <dbReference type="Proteomes" id="UP000248961"/>
    </source>
</evidence>
<dbReference type="PANTHER" id="PTHR24198">
    <property type="entry name" value="ANKYRIN REPEAT AND PROTEIN KINASE DOMAIN-CONTAINING PROTEIN"/>
    <property type="match status" value="1"/>
</dbReference>